<dbReference type="OrthoDB" id="8872972at2"/>
<name>A0A2S0MD02_9BURK</name>
<gene>
    <name evidence="1" type="ORF">C6570_05075</name>
</gene>
<protein>
    <submittedName>
        <fullName evidence="1">Uncharacterized protein</fullName>
    </submittedName>
</protein>
<reference evidence="1 2" key="1">
    <citation type="submission" date="2018-03" db="EMBL/GenBank/DDBJ databases">
        <title>Genome sequencing of Ottowia sp.</title>
        <authorList>
            <person name="Kim S.-J."/>
            <person name="Heo J."/>
            <person name="Kwon S.-W."/>
        </authorList>
    </citation>
    <scope>NUCLEOTIDE SEQUENCE [LARGE SCALE GENOMIC DNA]</scope>
    <source>
        <strain evidence="1 2">KADR8-3</strain>
    </source>
</reference>
<dbReference type="EMBL" id="CP027666">
    <property type="protein sequence ID" value="AVO33700.1"/>
    <property type="molecule type" value="Genomic_DNA"/>
</dbReference>
<accession>A0A2S0MD02</accession>
<dbReference type="AlphaFoldDB" id="A0A2S0MD02"/>
<proteinExistence type="predicted"/>
<organism evidence="1 2">
    <name type="scientific">Ottowia oryzae</name>
    <dbReference type="NCBI Taxonomy" id="2109914"/>
    <lineage>
        <taxon>Bacteria</taxon>
        <taxon>Pseudomonadati</taxon>
        <taxon>Pseudomonadota</taxon>
        <taxon>Betaproteobacteria</taxon>
        <taxon>Burkholderiales</taxon>
        <taxon>Comamonadaceae</taxon>
        <taxon>Ottowia</taxon>
    </lineage>
</organism>
<dbReference type="Proteomes" id="UP000239709">
    <property type="component" value="Chromosome"/>
</dbReference>
<sequence length="547" mass="58453">MSTALANAWLQIDGGPDGTTVNLVPHERQGAAALGGLVVRALKALPPIERPLSVPGIEAAPTSSMDVELDNADGALTRLWAERPPMRRAARVLTEGGVLFAGIVTGLQMGASVRVSLEAGMDRPLSDNVPLRTSAVWGGWREVRVLPWGWGAVTVTPIQYSADQRVFLLLDHPIAGVDEVKRDDVATVAYAWENAVDSTGRAVSFLELAQPLADGERLAVTLRGRMHPDTGRPLQTPAEILFDLLANLAGAPVQWADLDDYRTETAGVVLGGLVADNTITIRAAVDELMQSAGSAWSAAMPGVALTWPPLPDDVAPAQRVDALTAAGLQAATQATGIFTVLRVLYDYDHAAGRYRRAVQLRAPEAARDYGELELEWNAAWLRTPRQAEALGQRMLAWLARPRWRVSWQQSFADVETGAWAELAHPLAPITGRHRLLAARLDLSTATLECTAEAPVGAVPVIETTKLSTAFEPVIQPGITVEVGANEIIFTARDEQGNALPGARITLDGGVTRIANAAGRVSFPVVRGRHVLLIESDGYPPAEAVVVI</sequence>
<evidence type="ECO:0000313" key="1">
    <source>
        <dbReference type="EMBL" id="AVO33700.1"/>
    </source>
</evidence>
<keyword evidence="2" id="KW-1185">Reference proteome</keyword>
<dbReference type="KEGG" id="otk:C6570_05075"/>
<evidence type="ECO:0000313" key="2">
    <source>
        <dbReference type="Proteomes" id="UP000239709"/>
    </source>
</evidence>
<dbReference type="RefSeq" id="WP_106702257.1">
    <property type="nucleotide sequence ID" value="NZ_CP027666.1"/>
</dbReference>